<organism evidence="1">
    <name type="scientific">Rhizopus microsporus var. microsporus</name>
    <dbReference type="NCBI Taxonomy" id="86635"/>
    <lineage>
        <taxon>Eukaryota</taxon>
        <taxon>Fungi</taxon>
        <taxon>Fungi incertae sedis</taxon>
        <taxon>Mucoromycota</taxon>
        <taxon>Mucoromycotina</taxon>
        <taxon>Mucoromycetes</taxon>
        <taxon>Mucorales</taxon>
        <taxon>Mucorineae</taxon>
        <taxon>Rhizopodaceae</taxon>
        <taxon>Rhizopus</taxon>
    </lineage>
</organism>
<dbReference type="OrthoDB" id="2283954at2759"/>
<sequence length="75" mass="8714">MEQTNEFDLNNYVVKGFFVEVFLSVVHRLVHDGTITKMYIAQVVNYTPPKLVHAQQMALYECTKIQTAYFNNIKA</sequence>
<gene>
    <name evidence="1" type="ORF">BCV72DRAFT_303446</name>
</gene>
<proteinExistence type="predicted"/>
<accession>A0A1X0R9X4</accession>
<reference evidence="1" key="1">
    <citation type="journal article" date="2016" name="Proc. Natl. Acad. Sci. U.S.A.">
        <title>Lipid metabolic changes in an early divergent fungus govern the establishment of a mutualistic symbiosis with endobacteria.</title>
        <authorList>
            <person name="Lastovetsky O.A."/>
            <person name="Gaspar M.L."/>
            <person name="Mondo S.J."/>
            <person name="LaButti K.M."/>
            <person name="Sandor L."/>
            <person name="Grigoriev I.V."/>
            <person name="Henry S.A."/>
            <person name="Pawlowska T.E."/>
        </authorList>
    </citation>
    <scope>NUCLEOTIDE SEQUENCE [LARGE SCALE GENOMIC DNA]</scope>
    <source>
        <strain evidence="1">ATCC 52814</strain>
    </source>
</reference>
<dbReference type="Proteomes" id="UP000242414">
    <property type="component" value="Unassembled WGS sequence"/>
</dbReference>
<evidence type="ECO:0000313" key="1">
    <source>
        <dbReference type="EMBL" id="ORE08774.1"/>
    </source>
</evidence>
<dbReference type="AlphaFoldDB" id="A0A1X0R9X4"/>
<name>A0A1X0R9X4_RHIZD</name>
<protein>
    <submittedName>
        <fullName evidence="1">Uncharacterized protein</fullName>
    </submittedName>
</protein>
<dbReference type="VEuPathDB" id="FungiDB:BCV72DRAFT_303446"/>
<dbReference type="EMBL" id="KV921884">
    <property type="protein sequence ID" value="ORE08774.1"/>
    <property type="molecule type" value="Genomic_DNA"/>
</dbReference>